<comment type="cofactor">
    <cofactor evidence="1 11">
        <name>pyridoxal 5'-phosphate</name>
        <dbReference type="ChEBI" id="CHEBI:597326"/>
    </cofactor>
</comment>
<evidence type="ECO:0000256" key="4">
    <source>
        <dbReference type="ARBA" id="ARBA00012085"/>
    </source>
</evidence>
<dbReference type="GO" id="GO:0004123">
    <property type="term" value="F:cystathionine gamma-lyase activity"/>
    <property type="evidence" value="ECO:0007669"/>
    <property type="project" value="TreeGrafter"/>
</dbReference>
<comment type="caution">
    <text evidence="12">The sequence shown here is derived from an EMBL/GenBank/DDBJ whole genome shotgun (WGS) entry which is preliminary data.</text>
</comment>
<keyword evidence="12" id="KW-0456">Lyase</keyword>
<dbReference type="PANTHER" id="PTHR11808:SF15">
    <property type="entry name" value="CYSTATHIONINE GAMMA-LYASE"/>
    <property type="match status" value="1"/>
</dbReference>
<dbReference type="EC" id="4.4.1.1" evidence="4"/>
<organism evidence="12 13">
    <name type="scientific">Acipenser ruthenus</name>
    <name type="common">Sterlet sturgeon</name>
    <dbReference type="NCBI Taxonomy" id="7906"/>
    <lineage>
        <taxon>Eukaryota</taxon>
        <taxon>Metazoa</taxon>
        <taxon>Chordata</taxon>
        <taxon>Craniata</taxon>
        <taxon>Vertebrata</taxon>
        <taxon>Euteleostomi</taxon>
        <taxon>Actinopterygii</taxon>
        <taxon>Chondrostei</taxon>
        <taxon>Acipenseriformes</taxon>
        <taxon>Acipenseridae</taxon>
        <taxon>Acipenser</taxon>
    </lineage>
</organism>
<dbReference type="UniPathway" id="UPA00136">
    <property type="reaction ID" value="UER00202"/>
</dbReference>
<dbReference type="GO" id="GO:0005737">
    <property type="term" value="C:cytoplasm"/>
    <property type="evidence" value="ECO:0007669"/>
    <property type="project" value="TreeGrafter"/>
</dbReference>
<dbReference type="InterPro" id="IPR015422">
    <property type="entry name" value="PyrdxlP-dep_Trfase_small"/>
</dbReference>
<dbReference type="EMBL" id="SCEB01000494">
    <property type="protein sequence ID" value="RXM99007.1"/>
    <property type="molecule type" value="Genomic_DNA"/>
</dbReference>
<evidence type="ECO:0000256" key="7">
    <source>
        <dbReference type="ARBA" id="ARBA00023192"/>
    </source>
</evidence>
<dbReference type="GO" id="GO:0019343">
    <property type="term" value="P:cysteine biosynthetic process via cystathionine"/>
    <property type="evidence" value="ECO:0007669"/>
    <property type="project" value="TreeGrafter"/>
</dbReference>
<evidence type="ECO:0000256" key="11">
    <source>
        <dbReference type="RuleBase" id="RU362118"/>
    </source>
</evidence>
<comment type="similarity">
    <text evidence="3 11">Belongs to the trans-sulfuration enzymes family.</text>
</comment>
<proteinExistence type="inferred from homology"/>
<dbReference type="Gene3D" id="3.40.640.10">
    <property type="entry name" value="Type I PLP-dependent aspartate aminotransferase-like (Major domain)"/>
    <property type="match status" value="1"/>
</dbReference>
<keyword evidence="7" id="KW-0198">Cysteine biosynthesis</keyword>
<evidence type="ECO:0000313" key="13">
    <source>
        <dbReference type="Proteomes" id="UP000289886"/>
    </source>
</evidence>
<dbReference type="SUPFAM" id="SSF53383">
    <property type="entry name" value="PLP-dependent transferases"/>
    <property type="match status" value="1"/>
</dbReference>
<comment type="pathway">
    <text evidence="2">Amino-acid biosynthesis; L-cysteine biosynthesis; L-cysteine from L-homocysteine and L-serine: step 2/2.</text>
</comment>
<dbReference type="GO" id="GO:0030170">
    <property type="term" value="F:pyridoxal phosphate binding"/>
    <property type="evidence" value="ECO:0007669"/>
    <property type="project" value="InterPro"/>
</dbReference>
<evidence type="ECO:0000313" key="12">
    <source>
        <dbReference type="EMBL" id="RXM99007.1"/>
    </source>
</evidence>
<sequence length="127" mass="14338">MKVIDIKGCADVVHAHSKDIIVVVDNTFMFAYFQRPLALGADVCHSDVVMGLVSVNRDDLYERLKFLQNAIGAVPSPFDCYLCNRELKTLHLRMKQHFINAMAVVKFLEADPHVDKVVFPGLLGFQF</sequence>
<evidence type="ECO:0000256" key="5">
    <source>
        <dbReference type="ARBA" id="ARBA00017343"/>
    </source>
</evidence>
<evidence type="ECO:0000256" key="6">
    <source>
        <dbReference type="ARBA" id="ARBA00022898"/>
    </source>
</evidence>
<dbReference type="Pfam" id="PF01053">
    <property type="entry name" value="Cys_Met_Meta_PP"/>
    <property type="match status" value="1"/>
</dbReference>
<reference evidence="12 13" key="1">
    <citation type="submission" date="2019-01" db="EMBL/GenBank/DDBJ databases">
        <title>Draft Genome and Complete Hox-Cluster Characterization of the Sterlet Sturgeon (Acipenser ruthenus).</title>
        <authorList>
            <person name="Wei Q."/>
        </authorList>
    </citation>
    <scope>NUCLEOTIDE SEQUENCE [LARGE SCALE GENOMIC DNA]</scope>
    <source>
        <strain evidence="12">WHYD16114868_AA</strain>
        <tissue evidence="12">Blood</tissue>
    </source>
</reference>
<keyword evidence="13" id="KW-1185">Reference proteome</keyword>
<evidence type="ECO:0000256" key="10">
    <source>
        <dbReference type="ARBA" id="ARBA00046537"/>
    </source>
</evidence>
<protein>
    <recommendedName>
        <fullName evidence="5">Cystathionine gamma-lyase</fullName>
        <ecNumber evidence="4">4.4.1.1</ecNumber>
    </recommendedName>
    <alternativeName>
        <fullName evidence="9">Cysteine-protein sulfhydrase</fullName>
    </alternativeName>
    <alternativeName>
        <fullName evidence="8">Gamma-cystathionase</fullName>
    </alternativeName>
</protein>
<keyword evidence="7" id="KW-0028">Amino-acid biosynthesis</keyword>
<dbReference type="AlphaFoldDB" id="A0A662YR12"/>
<dbReference type="InterPro" id="IPR015421">
    <property type="entry name" value="PyrdxlP-dep_Trfase_major"/>
</dbReference>
<gene>
    <name evidence="12" type="ORF">EOD39_12288</name>
</gene>
<evidence type="ECO:0000256" key="2">
    <source>
        <dbReference type="ARBA" id="ARBA00005038"/>
    </source>
</evidence>
<keyword evidence="6 11" id="KW-0663">Pyridoxal phosphate</keyword>
<dbReference type="PANTHER" id="PTHR11808">
    <property type="entry name" value="TRANS-SULFURATION ENZYME FAMILY MEMBER"/>
    <property type="match status" value="1"/>
</dbReference>
<name>A0A662YR12_ACIRT</name>
<dbReference type="Proteomes" id="UP000289886">
    <property type="component" value="Unassembled WGS sequence"/>
</dbReference>
<accession>A0A662YR12</accession>
<dbReference type="InterPro" id="IPR015424">
    <property type="entry name" value="PyrdxlP-dep_Trfase"/>
</dbReference>
<comment type="subunit">
    <text evidence="10">Homotetramer. Interacts with CALM in a calcium-dependent manner.</text>
</comment>
<evidence type="ECO:0000256" key="8">
    <source>
        <dbReference type="ARBA" id="ARBA00029853"/>
    </source>
</evidence>
<dbReference type="InterPro" id="IPR000277">
    <property type="entry name" value="Cys/Met-Metab_PyrdxlP-dep_enz"/>
</dbReference>
<dbReference type="GO" id="GO:0019346">
    <property type="term" value="P:transsulfuration"/>
    <property type="evidence" value="ECO:0007669"/>
    <property type="project" value="InterPro"/>
</dbReference>
<evidence type="ECO:0000256" key="1">
    <source>
        <dbReference type="ARBA" id="ARBA00001933"/>
    </source>
</evidence>
<evidence type="ECO:0000256" key="9">
    <source>
        <dbReference type="ARBA" id="ARBA00031772"/>
    </source>
</evidence>
<evidence type="ECO:0000256" key="3">
    <source>
        <dbReference type="ARBA" id="ARBA00009077"/>
    </source>
</evidence>
<dbReference type="Gene3D" id="3.90.1150.10">
    <property type="entry name" value="Aspartate Aminotransferase, domain 1"/>
    <property type="match status" value="1"/>
</dbReference>